<evidence type="ECO:0000313" key="1">
    <source>
        <dbReference type="EMBL" id="TRL34327.1"/>
    </source>
</evidence>
<reference evidence="1 2" key="1">
    <citation type="submission" date="2019-07" db="EMBL/GenBank/DDBJ databases">
        <title>Ln-dependent methylotrophs.</title>
        <authorList>
            <person name="Tani A."/>
        </authorList>
    </citation>
    <scope>NUCLEOTIDE SEQUENCE [LARGE SCALE GENOMIC DNA]</scope>
    <source>
        <strain evidence="1 2">SM89A</strain>
    </source>
</reference>
<dbReference type="Pfam" id="PF13489">
    <property type="entry name" value="Methyltransf_23"/>
    <property type="match status" value="1"/>
</dbReference>
<dbReference type="GO" id="GO:0008168">
    <property type="term" value="F:methyltransferase activity"/>
    <property type="evidence" value="ECO:0007669"/>
    <property type="project" value="UniProtKB-KW"/>
</dbReference>
<keyword evidence="1" id="KW-0489">Methyltransferase</keyword>
<dbReference type="InterPro" id="IPR029063">
    <property type="entry name" value="SAM-dependent_MTases_sf"/>
</dbReference>
<sequence length="234" mass="25999">MITEDARRRLRPRIFDTDWLLLRAMRASIEKVAARIVRPGAVAVDLGCGSEPYKPIFDALGATYRGADFANADIAIDPSGRVDAPDASADIVLSFQLLEHVADVGSYLGEAHRLLRADGRLILSTHGNWFYYPHPEDYRRWTRPGLLTELAAHGFESIECAPLIGLPAWTTLLRLTCGYHALAKLPILGRVIGRTLAIVLNFRALLEDAITPDWVTRDNACVYLVLCRPIRLSP</sequence>
<dbReference type="AlphaFoldDB" id="A0A549SXK3"/>
<gene>
    <name evidence="1" type="ORF">FM996_09690</name>
</gene>
<dbReference type="EMBL" id="VJMF01000039">
    <property type="protein sequence ID" value="TRL34327.1"/>
    <property type="molecule type" value="Genomic_DNA"/>
</dbReference>
<protein>
    <submittedName>
        <fullName evidence="1">Class I SAM-dependent methyltransferase</fullName>
    </submittedName>
</protein>
<keyword evidence="1" id="KW-0808">Transferase</keyword>
<dbReference type="Gene3D" id="3.40.50.150">
    <property type="entry name" value="Vaccinia Virus protein VP39"/>
    <property type="match status" value="1"/>
</dbReference>
<dbReference type="GO" id="GO:0032259">
    <property type="term" value="P:methylation"/>
    <property type="evidence" value="ECO:0007669"/>
    <property type="project" value="UniProtKB-KW"/>
</dbReference>
<proteinExistence type="predicted"/>
<comment type="caution">
    <text evidence="1">The sequence shown here is derived from an EMBL/GenBank/DDBJ whole genome shotgun (WGS) entry which is preliminary data.</text>
</comment>
<evidence type="ECO:0000313" key="2">
    <source>
        <dbReference type="Proteomes" id="UP000316781"/>
    </source>
</evidence>
<accession>A0A549SXK3</accession>
<dbReference type="Proteomes" id="UP000316781">
    <property type="component" value="Unassembled WGS sequence"/>
</dbReference>
<dbReference type="SUPFAM" id="SSF53335">
    <property type="entry name" value="S-adenosyl-L-methionine-dependent methyltransferases"/>
    <property type="match status" value="1"/>
</dbReference>
<name>A0A549SXK3_METSR</name>
<organism evidence="1 2">
    <name type="scientific">Methylosinus sporium</name>
    <dbReference type="NCBI Taxonomy" id="428"/>
    <lineage>
        <taxon>Bacteria</taxon>
        <taxon>Pseudomonadati</taxon>
        <taxon>Pseudomonadota</taxon>
        <taxon>Alphaproteobacteria</taxon>
        <taxon>Hyphomicrobiales</taxon>
        <taxon>Methylocystaceae</taxon>
        <taxon>Methylosinus</taxon>
    </lineage>
</organism>
<dbReference type="RefSeq" id="WP_142862836.1">
    <property type="nucleotide sequence ID" value="NZ_VJMF01000039.1"/>
</dbReference>